<evidence type="ECO:0000313" key="10">
    <source>
        <dbReference type="Proteomes" id="UP001057877"/>
    </source>
</evidence>
<dbReference type="InterPro" id="IPR044068">
    <property type="entry name" value="CB"/>
</dbReference>
<evidence type="ECO:0000256" key="2">
    <source>
        <dbReference type="ARBA" id="ARBA00022908"/>
    </source>
</evidence>
<dbReference type="SUPFAM" id="SSF56349">
    <property type="entry name" value="DNA breaking-rejoining enzymes"/>
    <property type="match status" value="1"/>
</dbReference>
<dbReference type="Gene3D" id="1.10.443.10">
    <property type="entry name" value="Intergrase catalytic core"/>
    <property type="match status" value="1"/>
</dbReference>
<dbReference type="Proteomes" id="UP001057877">
    <property type="component" value="Chromosome"/>
</dbReference>
<organism evidence="9 10">
    <name type="scientific">Paenibacillus spongiae</name>
    <dbReference type="NCBI Taxonomy" id="2909671"/>
    <lineage>
        <taxon>Bacteria</taxon>
        <taxon>Bacillati</taxon>
        <taxon>Bacillota</taxon>
        <taxon>Bacilli</taxon>
        <taxon>Bacillales</taxon>
        <taxon>Paenibacillaceae</taxon>
        <taxon>Paenibacillus</taxon>
    </lineage>
</organism>
<evidence type="ECO:0000256" key="6">
    <source>
        <dbReference type="SAM" id="MobiDB-lite"/>
    </source>
</evidence>
<feature type="domain" description="Tyr recombinase" evidence="7">
    <location>
        <begin position="186"/>
        <end position="388"/>
    </location>
</feature>
<evidence type="ECO:0000313" key="9">
    <source>
        <dbReference type="EMBL" id="UVI28194.1"/>
    </source>
</evidence>
<dbReference type="InterPro" id="IPR050090">
    <property type="entry name" value="Tyrosine_recombinase_XerCD"/>
</dbReference>
<dbReference type="PROSITE" id="PS51898">
    <property type="entry name" value="TYR_RECOMBINASE"/>
    <property type="match status" value="1"/>
</dbReference>
<feature type="domain" description="Core-binding (CB)" evidence="8">
    <location>
        <begin position="73"/>
        <end position="165"/>
    </location>
</feature>
<comment type="similarity">
    <text evidence="1">Belongs to the 'phage' integrase family.</text>
</comment>
<dbReference type="Pfam" id="PF14659">
    <property type="entry name" value="Phage_int_SAM_3"/>
    <property type="match status" value="1"/>
</dbReference>
<keyword evidence="4" id="KW-0233">DNA recombination</keyword>
<keyword evidence="10" id="KW-1185">Reference proteome</keyword>
<evidence type="ECO:0000256" key="4">
    <source>
        <dbReference type="ARBA" id="ARBA00023172"/>
    </source>
</evidence>
<keyword evidence="3 5" id="KW-0238">DNA-binding</keyword>
<evidence type="ECO:0000256" key="1">
    <source>
        <dbReference type="ARBA" id="ARBA00008857"/>
    </source>
</evidence>
<name>A0ABY5S2S3_9BACL</name>
<dbReference type="Pfam" id="PF00589">
    <property type="entry name" value="Phage_integrase"/>
    <property type="match status" value="1"/>
</dbReference>
<dbReference type="PROSITE" id="PS51900">
    <property type="entry name" value="CB"/>
    <property type="match status" value="1"/>
</dbReference>
<dbReference type="Gene3D" id="1.10.150.130">
    <property type="match status" value="1"/>
</dbReference>
<feature type="compositionally biased region" description="Polar residues" evidence="6">
    <location>
        <begin position="406"/>
        <end position="417"/>
    </location>
</feature>
<keyword evidence="2" id="KW-0229">DNA integration</keyword>
<evidence type="ECO:0000256" key="3">
    <source>
        <dbReference type="ARBA" id="ARBA00023125"/>
    </source>
</evidence>
<dbReference type="InterPro" id="IPR010998">
    <property type="entry name" value="Integrase_recombinase_N"/>
</dbReference>
<evidence type="ECO:0000259" key="7">
    <source>
        <dbReference type="PROSITE" id="PS51898"/>
    </source>
</evidence>
<evidence type="ECO:0000256" key="5">
    <source>
        <dbReference type="PROSITE-ProRule" id="PRU01248"/>
    </source>
</evidence>
<sequence>MATKEKRGKNSWRLTVEAGTDANGERIRRRKTITVDDPSILRSARRLEDYLDLELAKFRIEVEAGEYIAPEKMQFVRFVELWLDKHAKKEYSPRTLVNYISRLETHIVPRFGHMMIDKIKPMHVVSFKDYLSTPEARLDGKNSPLSESSQLFIFKVLHAVMNSAKEWRVIPENPVDAVSPPKVMKKKKDVYGEEEAILAIQALLNLPKLWMLYFLGAMMGGFRRGELLALEWPDVDFERNALMIRQSISWTEGGEAAVKGTKEDTEEWVTMPYWYMGMLRQYQAEWDEEREMIEDEDWQGGNKSYVFHSGYGRPYYHDTPTGTWRKFLKNNNLRPVRLHDLRHTAATLLLEDGVDLKLIQERLRHARHETTADFYAHVTKKASRGVADRLEKFNPTNLGPLGPNWGQDSTIDPNNTLLRPPGKRKKA</sequence>
<dbReference type="PANTHER" id="PTHR30349">
    <property type="entry name" value="PHAGE INTEGRASE-RELATED"/>
    <property type="match status" value="1"/>
</dbReference>
<dbReference type="InterPro" id="IPR011010">
    <property type="entry name" value="DNA_brk_join_enz"/>
</dbReference>
<dbReference type="RefSeq" id="WP_258384281.1">
    <property type="nucleotide sequence ID" value="NZ_CP091430.1"/>
</dbReference>
<accession>A0ABY5S2S3</accession>
<feature type="region of interest" description="Disordered" evidence="6">
    <location>
        <begin position="395"/>
        <end position="427"/>
    </location>
</feature>
<dbReference type="CDD" id="cd01189">
    <property type="entry name" value="INT_ICEBs1_C_like"/>
    <property type="match status" value="1"/>
</dbReference>
<dbReference type="InterPro" id="IPR013762">
    <property type="entry name" value="Integrase-like_cat_sf"/>
</dbReference>
<dbReference type="PANTHER" id="PTHR30349:SF64">
    <property type="entry name" value="PROPHAGE INTEGRASE INTD-RELATED"/>
    <property type="match status" value="1"/>
</dbReference>
<dbReference type="InterPro" id="IPR004107">
    <property type="entry name" value="Integrase_SAM-like_N"/>
</dbReference>
<protein>
    <submittedName>
        <fullName evidence="9">Site-specific integrase</fullName>
    </submittedName>
</protein>
<evidence type="ECO:0000259" key="8">
    <source>
        <dbReference type="PROSITE" id="PS51900"/>
    </source>
</evidence>
<dbReference type="EMBL" id="CP091430">
    <property type="protein sequence ID" value="UVI28194.1"/>
    <property type="molecule type" value="Genomic_DNA"/>
</dbReference>
<reference evidence="9" key="1">
    <citation type="submission" date="2022-01" db="EMBL/GenBank/DDBJ databases">
        <title>Paenibacillus spongiae sp. nov., isolated from marine sponge.</title>
        <authorList>
            <person name="Li Z."/>
            <person name="Zhang M."/>
        </authorList>
    </citation>
    <scope>NUCLEOTIDE SEQUENCE</scope>
    <source>
        <strain evidence="9">PHS-Z3</strain>
    </source>
</reference>
<gene>
    <name evidence="9" type="ORF">L1F29_22420</name>
</gene>
<dbReference type="InterPro" id="IPR002104">
    <property type="entry name" value="Integrase_catalytic"/>
</dbReference>
<proteinExistence type="inferred from homology"/>